<reference evidence="1 2" key="1">
    <citation type="journal article" date="2022" name="Hortic Res">
        <title>A haplotype resolved chromosomal level avocado genome allows analysis of novel avocado genes.</title>
        <authorList>
            <person name="Nath O."/>
            <person name="Fletcher S.J."/>
            <person name="Hayward A."/>
            <person name="Shaw L.M."/>
            <person name="Masouleh A.K."/>
            <person name="Furtado A."/>
            <person name="Henry R.J."/>
            <person name="Mitter N."/>
        </authorList>
    </citation>
    <scope>NUCLEOTIDE SEQUENCE [LARGE SCALE GENOMIC DNA]</scope>
    <source>
        <strain evidence="2">cv. Hass</strain>
    </source>
</reference>
<sequence length="175" mass="19394">MRSLLSFAADSSSSFSGSGAGAGGDEISGDAADQAKYIQKLHEQVRAQIIKQNEKYRNNANKHRKPAAFKEGDLVWIHLRKERFPPGRYAKLKPRADGPFKVLQRIGENAYKIELPGDYSVSAPFNVADLSPYYDEENDLDSRASLPQPGENDTGVSQEPKLKNQSKENAKTLQI</sequence>
<evidence type="ECO:0000313" key="1">
    <source>
        <dbReference type="EMBL" id="KAJ8617111.1"/>
    </source>
</evidence>
<gene>
    <name evidence="1" type="ORF">MRB53_013297</name>
</gene>
<keyword evidence="2" id="KW-1185">Reference proteome</keyword>
<organism evidence="1 2">
    <name type="scientific">Persea americana</name>
    <name type="common">Avocado</name>
    <dbReference type="NCBI Taxonomy" id="3435"/>
    <lineage>
        <taxon>Eukaryota</taxon>
        <taxon>Viridiplantae</taxon>
        <taxon>Streptophyta</taxon>
        <taxon>Embryophyta</taxon>
        <taxon>Tracheophyta</taxon>
        <taxon>Spermatophyta</taxon>
        <taxon>Magnoliopsida</taxon>
        <taxon>Magnoliidae</taxon>
        <taxon>Laurales</taxon>
        <taxon>Lauraceae</taxon>
        <taxon>Persea</taxon>
    </lineage>
</organism>
<name>A0ACC2K7P1_PERAE</name>
<dbReference type="EMBL" id="CM056812">
    <property type="protein sequence ID" value="KAJ8617111.1"/>
    <property type="molecule type" value="Genomic_DNA"/>
</dbReference>
<comment type="caution">
    <text evidence="1">The sequence shown here is derived from an EMBL/GenBank/DDBJ whole genome shotgun (WGS) entry which is preliminary data.</text>
</comment>
<proteinExistence type="predicted"/>
<dbReference type="Proteomes" id="UP001234297">
    <property type="component" value="Chromosome 4"/>
</dbReference>
<protein>
    <submittedName>
        <fullName evidence="1">Uncharacterized protein</fullName>
    </submittedName>
</protein>
<evidence type="ECO:0000313" key="2">
    <source>
        <dbReference type="Proteomes" id="UP001234297"/>
    </source>
</evidence>
<accession>A0ACC2K7P1</accession>